<protein>
    <submittedName>
        <fullName evidence="1">Uncharacterized protein</fullName>
    </submittedName>
</protein>
<evidence type="ECO:0000313" key="2">
    <source>
        <dbReference type="Proteomes" id="UP000814140"/>
    </source>
</evidence>
<proteinExistence type="predicted"/>
<evidence type="ECO:0000313" key="1">
    <source>
        <dbReference type="EMBL" id="KAI0063825.1"/>
    </source>
</evidence>
<reference evidence="1" key="2">
    <citation type="journal article" date="2022" name="New Phytol.">
        <title>Evolutionary transition to the ectomycorrhizal habit in the genomes of a hyperdiverse lineage of mushroom-forming fungi.</title>
        <authorList>
            <person name="Looney B."/>
            <person name="Miyauchi S."/>
            <person name="Morin E."/>
            <person name="Drula E."/>
            <person name="Courty P.E."/>
            <person name="Kohler A."/>
            <person name="Kuo A."/>
            <person name="LaButti K."/>
            <person name="Pangilinan J."/>
            <person name="Lipzen A."/>
            <person name="Riley R."/>
            <person name="Andreopoulos W."/>
            <person name="He G."/>
            <person name="Johnson J."/>
            <person name="Nolan M."/>
            <person name="Tritt A."/>
            <person name="Barry K.W."/>
            <person name="Grigoriev I.V."/>
            <person name="Nagy L.G."/>
            <person name="Hibbett D."/>
            <person name="Henrissat B."/>
            <person name="Matheny P.B."/>
            <person name="Labbe J."/>
            <person name="Martin F.M."/>
        </authorList>
    </citation>
    <scope>NUCLEOTIDE SEQUENCE</scope>
    <source>
        <strain evidence="1">HHB10654</strain>
    </source>
</reference>
<name>A0ACB8T7A1_9AGAM</name>
<accession>A0ACB8T7A1</accession>
<gene>
    <name evidence="1" type="ORF">BV25DRAFT_1990407</name>
</gene>
<keyword evidence="2" id="KW-1185">Reference proteome</keyword>
<comment type="caution">
    <text evidence="1">The sequence shown here is derived from an EMBL/GenBank/DDBJ whole genome shotgun (WGS) entry which is preliminary data.</text>
</comment>
<sequence>MFTGKGDTLAFHPYYLMALELAAFSSELGLNIHPSIFTMPPGNYSSSKEAMAVTRSRVEAALNAPKERVAENQGAAANGDLDSSSPPSLPNSPFKDLNPKRTAALLQLPNMRLQTLRGHAGQAAASTSSAPPQNLAISGLDLQEMTPMLPLLSSPPREFDSFPSATAQRRVDNNKGRTRPR</sequence>
<dbReference type="EMBL" id="MU277201">
    <property type="protein sequence ID" value="KAI0063825.1"/>
    <property type="molecule type" value="Genomic_DNA"/>
</dbReference>
<organism evidence="1 2">
    <name type="scientific">Artomyces pyxidatus</name>
    <dbReference type="NCBI Taxonomy" id="48021"/>
    <lineage>
        <taxon>Eukaryota</taxon>
        <taxon>Fungi</taxon>
        <taxon>Dikarya</taxon>
        <taxon>Basidiomycota</taxon>
        <taxon>Agaricomycotina</taxon>
        <taxon>Agaricomycetes</taxon>
        <taxon>Russulales</taxon>
        <taxon>Auriscalpiaceae</taxon>
        <taxon>Artomyces</taxon>
    </lineage>
</organism>
<dbReference type="Proteomes" id="UP000814140">
    <property type="component" value="Unassembled WGS sequence"/>
</dbReference>
<reference evidence="1" key="1">
    <citation type="submission" date="2021-03" db="EMBL/GenBank/DDBJ databases">
        <authorList>
            <consortium name="DOE Joint Genome Institute"/>
            <person name="Ahrendt S."/>
            <person name="Looney B.P."/>
            <person name="Miyauchi S."/>
            <person name="Morin E."/>
            <person name="Drula E."/>
            <person name="Courty P.E."/>
            <person name="Chicoki N."/>
            <person name="Fauchery L."/>
            <person name="Kohler A."/>
            <person name="Kuo A."/>
            <person name="Labutti K."/>
            <person name="Pangilinan J."/>
            <person name="Lipzen A."/>
            <person name="Riley R."/>
            <person name="Andreopoulos W."/>
            <person name="He G."/>
            <person name="Johnson J."/>
            <person name="Barry K.W."/>
            <person name="Grigoriev I.V."/>
            <person name="Nagy L."/>
            <person name="Hibbett D."/>
            <person name="Henrissat B."/>
            <person name="Matheny P.B."/>
            <person name="Labbe J."/>
            <person name="Martin F."/>
        </authorList>
    </citation>
    <scope>NUCLEOTIDE SEQUENCE</scope>
    <source>
        <strain evidence="1">HHB10654</strain>
    </source>
</reference>